<dbReference type="OrthoDB" id="8454254at2"/>
<proteinExistence type="predicted"/>
<organism evidence="2 3">
    <name type="scientific">Nitrospirillum amazonense</name>
    <dbReference type="NCBI Taxonomy" id="28077"/>
    <lineage>
        <taxon>Bacteria</taxon>
        <taxon>Pseudomonadati</taxon>
        <taxon>Pseudomonadota</taxon>
        <taxon>Alphaproteobacteria</taxon>
        <taxon>Rhodospirillales</taxon>
        <taxon>Azospirillaceae</taxon>
        <taxon>Nitrospirillum</taxon>
    </lineage>
</organism>
<dbReference type="Proteomes" id="UP000315751">
    <property type="component" value="Unassembled WGS sequence"/>
</dbReference>
<accession>A0A560GK27</accession>
<protein>
    <submittedName>
        <fullName evidence="2">Relaxasome subunit MobC</fullName>
    </submittedName>
</protein>
<evidence type="ECO:0000313" key="2">
    <source>
        <dbReference type="EMBL" id="TWB34328.1"/>
    </source>
</evidence>
<keyword evidence="3" id="KW-1185">Reference proteome</keyword>
<evidence type="ECO:0000313" key="3">
    <source>
        <dbReference type="Proteomes" id="UP000315751"/>
    </source>
</evidence>
<feature type="coiled-coil region" evidence="1">
    <location>
        <begin position="3"/>
        <end position="37"/>
    </location>
</feature>
<comment type="caution">
    <text evidence="2">The sequence shown here is derived from an EMBL/GenBank/DDBJ whole genome shotgun (WGS) entry which is preliminary data.</text>
</comment>
<sequence>MARKTAADKLEELRKKREELDARIQAVSTRQKNEQRKADTRRKVIAGALALEHLEKNSESDFAKQLVRLLDEYVIRPHDRELFPQLPEVMPTNNQPSP</sequence>
<dbReference type="RefSeq" id="WP_145736542.1">
    <property type="nucleotide sequence ID" value="NZ_VITR01000026.1"/>
</dbReference>
<reference evidence="2 3" key="1">
    <citation type="submission" date="2019-06" db="EMBL/GenBank/DDBJ databases">
        <title>Genomic Encyclopedia of Type Strains, Phase IV (KMG-V): Genome sequencing to study the core and pangenomes of soil and plant-associated prokaryotes.</title>
        <authorList>
            <person name="Whitman W."/>
        </authorList>
    </citation>
    <scope>NUCLEOTIDE SEQUENCE [LARGE SCALE GENOMIC DNA]</scope>
    <source>
        <strain evidence="2 3">BR 11622</strain>
    </source>
</reference>
<keyword evidence="1" id="KW-0175">Coiled coil</keyword>
<evidence type="ECO:0000256" key="1">
    <source>
        <dbReference type="SAM" id="Coils"/>
    </source>
</evidence>
<dbReference type="AlphaFoldDB" id="A0A560GK27"/>
<gene>
    <name evidence="2" type="ORF">FBZ90_12628</name>
</gene>
<name>A0A560GK27_9PROT</name>
<dbReference type="EMBL" id="VITR01000026">
    <property type="protein sequence ID" value="TWB34328.1"/>
    <property type="molecule type" value="Genomic_DNA"/>
</dbReference>